<dbReference type="AlphaFoldDB" id="A0A2P6RPY6"/>
<accession>A0A2P6RPY6</accession>
<reference evidence="2 3" key="1">
    <citation type="journal article" date="2018" name="Nat. Genet.">
        <title>The Rosa genome provides new insights in the design of modern roses.</title>
        <authorList>
            <person name="Bendahmane M."/>
        </authorList>
    </citation>
    <scope>NUCLEOTIDE SEQUENCE [LARGE SCALE GENOMIC DNA]</scope>
    <source>
        <strain evidence="3">cv. Old Blush</strain>
    </source>
</reference>
<dbReference type="OMA" id="VRTQFEK"/>
<organism evidence="2 3">
    <name type="scientific">Rosa chinensis</name>
    <name type="common">China rose</name>
    <dbReference type="NCBI Taxonomy" id="74649"/>
    <lineage>
        <taxon>Eukaryota</taxon>
        <taxon>Viridiplantae</taxon>
        <taxon>Streptophyta</taxon>
        <taxon>Embryophyta</taxon>
        <taxon>Tracheophyta</taxon>
        <taxon>Spermatophyta</taxon>
        <taxon>Magnoliopsida</taxon>
        <taxon>eudicotyledons</taxon>
        <taxon>Gunneridae</taxon>
        <taxon>Pentapetalae</taxon>
        <taxon>rosids</taxon>
        <taxon>fabids</taxon>
        <taxon>Rosales</taxon>
        <taxon>Rosaceae</taxon>
        <taxon>Rosoideae</taxon>
        <taxon>Rosoideae incertae sedis</taxon>
        <taxon>Rosa</taxon>
    </lineage>
</organism>
<dbReference type="OrthoDB" id="977640at2759"/>
<dbReference type="Gramene" id="PRQ48493">
    <property type="protein sequence ID" value="PRQ48493"/>
    <property type="gene ID" value="RchiOBHm_Chr2g0111341"/>
</dbReference>
<protein>
    <recommendedName>
        <fullName evidence="4">J domain-containing protein</fullName>
    </recommendedName>
</protein>
<dbReference type="InterPro" id="IPR053052">
    <property type="entry name" value="Imprinting_Balance_Reg"/>
</dbReference>
<dbReference type="PANTHER" id="PTHR45496">
    <property type="entry name" value="CHAPERONE DNAJ-DOMAIN SUPERFAMILY PROTEIN"/>
    <property type="match status" value="1"/>
</dbReference>
<name>A0A2P6RPY6_ROSCH</name>
<evidence type="ECO:0000313" key="3">
    <source>
        <dbReference type="Proteomes" id="UP000238479"/>
    </source>
</evidence>
<keyword evidence="3" id="KW-1185">Reference proteome</keyword>
<feature type="compositionally biased region" description="Gly residues" evidence="1">
    <location>
        <begin position="294"/>
        <end position="306"/>
    </location>
</feature>
<evidence type="ECO:0008006" key="4">
    <source>
        <dbReference type="Google" id="ProtNLM"/>
    </source>
</evidence>
<proteinExistence type="predicted"/>
<sequence length="306" mass="33934">MDNPSSSGVPESEKLLGIAADLLCDGNFASCRKFALFARDYDPENPVAERILAVADVLLAEKRRDPTDWYPILQLTRPDSRNRRLVRTQFEKLTALLNPEDNGLPFSDEALGLVHKAWAALSDPGLGNGPKNGPESPKLEEGLAGETFWTVCPYCYGMFMYKKVFEECCLRCQICRKAFHGVAIRPPEPEILVEGKEQYYFTYGCFPMEYNEDPKKSNEDTKKRQMEEGVCVVEISDDEEEVVVKNVGGGGKFSSEGKAPVKRMKAPARRMKGMKTKTVASRRGGMVKELDLNGGSGNGNGEMGDL</sequence>
<evidence type="ECO:0000256" key="1">
    <source>
        <dbReference type="SAM" id="MobiDB-lite"/>
    </source>
</evidence>
<feature type="compositionally biased region" description="Basic residues" evidence="1">
    <location>
        <begin position="260"/>
        <end position="275"/>
    </location>
</feature>
<dbReference type="Proteomes" id="UP000238479">
    <property type="component" value="Chromosome 2"/>
</dbReference>
<dbReference type="STRING" id="74649.A0A2P6RPY6"/>
<dbReference type="PANTHER" id="PTHR45496:SF12">
    <property type="entry name" value="J DOMAIN-CONTAINING PROTEIN"/>
    <property type="match status" value="1"/>
</dbReference>
<gene>
    <name evidence="2" type="ORF">RchiOBHm_Chr2g0111341</name>
</gene>
<dbReference type="EMBL" id="PDCK01000040">
    <property type="protein sequence ID" value="PRQ48493.1"/>
    <property type="molecule type" value="Genomic_DNA"/>
</dbReference>
<comment type="caution">
    <text evidence="2">The sequence shown here is derived from an EMBL/GenBank/DDBJ whole genome shotgun (WGS) entry which is preliminary data.</text>
</comment>
<evidence type="ECO:0000313" key="2">
    <source>
        <dbReference type="EMBL" id="PRQ48493.1"/>
    </source>
</evidence>
<feature type="region of interest" description="Disordered" evidence="1">
    <location>
        <begin position="254"/>
        <end position="306"/>
    </location>
</feature>